<dbReference type="AlphaFoldDB" id="A0AAF0XQC4"/>
<feature type="signal peptide" evidence="1">
    <location>
        <begin position="1"/>
        <end position="22"/>
    </location>
</feature>
<sequence>MEMKKVFLLSLALVLISAMVSTASVETIVEAAGSNIMSNEMVTRGSDGLTYYNKSPLSRIFLPKGNVADGDCLPNGGFCMFRPMDCCGSCGCLYPVGVCFGTGC</sequence>
<keyword evidence="4" id="KW-1185">Reference proteome</keyword>
<name>A0AAF0XQC4_DAUCS</name>
<gene>
    <name evidence="3" type="ORF">DCAR_0830496</name>
</gene>
<feature type="chain" id="PRO_5041918736" description="DUF5637 domain-containing protein" evidence="1">
    <location>
        <begin position="23"/>
        <end position="104"/>
    </location>
</feature>
<dbReference type="EMBL" id="CP093350">
    <property type="protein sequence ID" value="WOH11019.1"/>
    <property type="molecule type" value="Genomic_DNA"/>
</dbReference>
<feature type="domain" description="DUF5637" evidence="2">
    <location>
        <begin position="72"/>
        <end position="104"/>
    </location>
</feature>
<dbReference type="InterPro" id="IPR041434">
    <property type="entry name" value="DUF5637"/>
</dbReference>
<proteinExistence type="predicted"/>
<evidence type="ECO:0000256" key="1">
    <source>
        <dbReference type="SAM" id="SignalP"/>
    </source>
</evidence>
<reference evidence="3" key="1">
    <citation type="journal article" date="2016" name="Nat. Genet.">
        <title>A high-quality carrot genome assembly provides new insights into carotenoid accumulation and asterid genome evolution.</title>
        <authorList>
            <person name="Iorizzo M."/>
            <person name="Ellison S."/>
            <person name="Senalik D."/>
            <person name="Zeng P."/>
            <person name="Satapoomin P."/>
            <person name="Huang J."/>
            <person name="Bowman M."/>
            <person name="Iovene M."/>
            <person name="Sanseverino W."/>
            <person name="Cavagnaro P."/>
            <person name="Yildiz M."/>
            <person name="Macko-Podgorni A."/>
            <person name="Moranska E."/>
            <person name="Grzebelus E."/>
            <person name="Grzebelus D."/>
            <person name="Ashrafi H."/>
            <person name="Zheng Z."/>
            <person name="Cheng S."/>
            <person name="Spooner D."/>
            <person name="Van Deynze A."/>
            <person name="Simon P."/>
        </authorList>
    </citation>
    <scope>NUCLEOTIDE SEQUENCE</scope>
    <source>
        <tissue evidence="3">Leaf</tissue>
    </source>
</reference>
<protein>
    <recommendedName>
        <fullName evidence="2">DUF5637 domain-containing protein</fullName>
    </recommendedName>
</protein>
<dbReference type="Pfam" id="PF18687">
    <property type="entry name" value="DUF5637"/>
    <property type="match status" value="1"/>
</dbReference>
<reference evidence="3" key="2">
    <citation type="submission" date="2022-03" db="EMBL/GenBank/DDBJ databases">
        <title>Draft title - Genomic analysis of global carrot germplasm unveils the trajectory of domestication and the origin of high carotenoid orange carrot.</title>
        <authorList>
            <person name="Iorizzo M."/>
            <person name="Ellison S."/>
            <person name="Senalik D."/>
            <person name="Macko-Podgorni A."/>
            <person name="Grzebelus D."/>
            <person name="Bostan H."/>
            <person name="Rolling W."/>
            <person name="Curaba J."/>
            <person name="Simon P."/>
        </authorList>
    </citation>
    <scope>NUCLEOTIDE SEQUENCE</scope>
    <source>
        <tissue evidence="3">Leaf</tissue>
    </source>
</reference>
<evidence type="ECO:0000313" key="4">
    <source>
        <dbReference type="Proteomes" id="UP000077755"/>
    </source>
</evidence>
<organism evidence="3 4">
    <name type="scientific">Daucus carota subsp. sativus</name>
    <name type="common">Carrot</name>
    <dbReference type="NCBI Taxonomy" id="79200"/>
    <lineage>
        <taxon>Eukaryota</taxon>
        <taxon>Viridiplantae</taxon>
        <taxon>Streptophyta</taxon>
        <taxon>Embryophyta</taxon>
        <taxon>Tracheophyta</taxon>
        <taxon>Spermatophyta</taxon>
        <taxon>Magnoliopsida</taxon>
        <taxon>eudicotyledons</taxon>
        <taxon>Gunneridae</taxon>
        <taxon>Pentapetalae</taxon>
        <taxon>asterids</taxon>
        <taxon>campanulids</taxon>
        <taxon>Apiales</taxon>
        <taxon>Apiaceae</taxon>
        <taxon>Apioideae</taxon>
        <taxon>Scandiceae</taxon>
        <taxon>Daucinae</taxon>
        <taxon>Daucus</taxon>
        <taxon>Daucus sect. Daucus</taxon>
    </lineage>
</organism>
<evidence type="ECO:0000313" key="3">
    <source>
        <dbReference type="EMBL" id="WOH11019.1"/>
    </source>
</evidence>
<keyword evidence="1" id="KW-0732">Signal</keyword>
<evidence type="ECO:0000259" key="2">
    <source>
        <dbReference type="Pfam" id="PF18687"/>
    </source>
</evidence>
<dbReference type="Proteomes" id="UP000077755">
    <property type="component" value="Chromosome 8"/>
</dbReference>
<accession>A0AAF0XQC4</accession>